<dbReference type="Pfam" id="PF22674">
    <property type="entry name" value="C2185-like_N"/>
    <property type="match status" value="1"/>
</dbReference>
<dbReference type="EMBL" id="FQUG01000005">
    <property type="protein sequence ID" value="SHE95699.1"/>
    <property type="molecule type" value="Genomic_DNA"/>
</dbReference>
<keyword evidence="3" id="KW-1185">Reference proteome</keyword>
<dbReference type="Gene3D" id="3.40.50.720">
    <property type="entry name" value="NAD(P)-binding Rossmann-like Domain"/>
    <property type="match status" value="1"/>
</dbReference>
<proteinExistence type="predicted"/>
<evidence type="ECO:0000313" key="2">
    <source>
        <dbReference type="EMBL" id="SHE95699.1"/>
    </source>
</evidence>
<feature type="domain" description="C2185-like N-terminal" evidence="1">
    <location>
        <begin position="22"/>
        <end position="87"/>
    </location>
</feature>
<organism evidence="2 3">
    <name type="scientific">Schwartzia succinivorans DSM 10502</name>
    <dbReference type="NCBI Taxonomy" id="1123243"/>
    <lineage>
        <taxon>Bacteria</taxon>
        <taxon>Bacillati</taxon>
        <taxon>Bacillota</taxon>
        <taxon>Negativicutes</taxon>
        <taxon>Selenomonadales</taxon>
        <taxon>Selenomonadaceae</taxon>
        <taxon>Schwartzia</taxon>
    </lineage>
</organism>
<protein>
    <recommendedName>
        <fullName evidence="1">C2185-like N-terminal domain-containing protein</fullName>
    </recommendedName>
</protein>
<dbReference type="InterPro" id="IPR029063">
    <property type="entry name" value="SAM-dependent_MTases_sf"/>
</dbReference>
<reference evidence="2 3" key="1">
    <citation type="submission" date="2016-11" db="EMBL/GenBank/DDBJ databases">
        <authorList>
            <person name="Jaros S."/>
            <person name="Januszkiewicz K."/>
            <person name="Wedrychowicz H."/>
        </authorList>
    </citation>
    <scope>NUCLEOTIDE SEQUENCE [LARGE SCALE GENOMIC DNA]</scope>
    <source>
        <strain evidence="2 3">DSM 10502</strain>
    </source>
</reference>
<name>A0A1M4XQC3_9FIRM</name>
<sequence length="259" mass="29414">MSAALVFGCGGVGRKCRGYLEKRGLDVIAFVDNDKHKWGTFFDGIGVISPAEILSLEYQQIAIGNYKAAESIKQQLLNLGVEERKIVVPFVPKKVFKNDSILPKANLGEEQESELTRWYKRLGVKLADVDFFKKLQDLKVVLREYNIPLSEVCVVSGAVLQVLGLRESKPFDDIDIIMSSPYRELYGKGLVIVSETCEMHPQNEYDVSDDEIIEDADMHFVFNGVKFMNPHILCKHLKKSGIREETRILEKFLLTRTQL</sequence>
<evidence type="ECO:0000259" key="1">
    <source>
        <dbReference type="Pfam" id="PF22674"/>
    </source>
</evidence>
<dbReference type="AlphaFoldDB" id="A0A1M4XQC3"/>
<dbReference type="RefSeq" id="WP_072935658.1">
    <property type="nucleotide sequence ID" value="NZ_FQUG01000005.1"/>
</dbReference>
<dbReference type="Proteomes" id="UP000184404">
    <property type="component" value="Unassembled WGS sequence"/>
</dbReference>
<accession>A0A1M4XQC3</accession>
<dbReference type="STRING" id="1123243.SAMN02745190_01568"/>
<dbReference type="InterPro" id="IPR054601">
    <property type="entry name" value="C2185-like_N"/>
</dbReference>
<dbReference type="OrthoDB" id="9801609at2"/>
<dbReference type="SUPFAM" id="SSF53335">
    <property type="entry name" value="S-adenosyl-L-methionine-dependent methyltransferases"/>
    <property type="match status" value="1"/>
</dbReference>
<evidence type="ECO:0000313" key="3">
    <source>
        <dbReference type="Proteomes" id="UP000184404"/>
    </source>
</evidence>
<gene>
    <name evidence="2" type="ORF">SAMN02745190_01568</name>
</gene>